<keyword evidence="4" id="KW-0732">Signal</keyword>
<dbReference type="PANTHER" id="PTHR10587">
    <property type="entry name" value="GLYCOSYL TRANSFERASE-RELATED"/>
    <property type="match status" value="1"/>
</dbReference>
<feature type="chain" id="PRO_5023857233" evidence="4">
    <location>
        <begin position="26"/>
        <end position="281"/>
    </location>
</feature>
<feature type="region of interest" description="Disordered" evidence="3">
    <location>
        <begin position="241"/>
        <end position="281"/>
    </location>
</feature>
<protein>
    <submittedName>
        <fullName evidence="6">Polysaccharide deacetylase family protein</fullName>
    </submittedName>
</protein>
<dbReference type="GO" id="GO:0016020">
    <property type="term" value="C:membrane"/>
    <property type="evidence" value="ECO:0007669"/>
    <property type="project" value="TreeGrafter"/>
</dbReference>
<dbReference type="InterPro" id="IPR002509">
    <property type="entry name" value="NODB_dom"/>
</dbReference>
<evidence type="ECO:0000256" key="1">
    <source>
        <dbReference type="ARBA" id="ARBA00022723"/>
    </source>
</evidence>
<dbReference type="AlphaFoldDB" id="A0A5J5FZB5"/>
<keyword evidence="1" id="KW-0479">Metal-binding</keyword>
<dbReference type="PROSITE" id="PS51677">
    <property type="entry name" value="NODB"/>
    <property type="match status" value="1"/>
</dbReference>
<evidence type="ECO:0000256" key="2">
    <source>
        <dbReference type="ARBA" id="ARBA00022801"/>
    </source>
</evidence>
<dbReference type="OrthoDB" id="2649545at2"/>
<keyword evidence="2" id="KW-0378">Hydrolase</keyword>
<evidence type="ECO:0000313" key="7">
    <source>
        <dbReference type="Proteomes" id="UP000367750"/>
    </source>
</evidence>
<name>A0A5J5FZB5_9BACL</name>
<dbReference type="InterPro" id="IPR050248">
    <property type="entry name" value="Polysacc_deacetylase_ArnD"/>
</dbReference>
<keyword evidence="7" id="KW-1185">Reference proteome</keyword>
<dbReference type="SUPFAM" id="SSF88713">
    <property type="entry name" value="Glycoside hydrolase/deacetylase"/>
    <property type="match status" value="1"/>
</dbReference>
<feature type="signal peptide" evidence="4">
    <location>
        <begin position="1"/>
        <end position="25"/>
    </location>
</feature>
<dbReference type="GO" id="GO:0005975">
    <property type="term" value="P:carbohydrate metabolic process"/>
    <property type="evidence" value="ECO:0007669"/>
    <property type="project" value="InterPro"/>
</dbReference>
<proteinExistence type="predicted"/>
<organism evidence="6 7">
    <name type="scientific">Paenibacillus spiritus</name>
    <dbReference type="NCBI Taxonomy" id="2496557"/>
    <lineage>
        <taxon>Bacteria</taxon>
        <taxon>Bacillati</taxon>
        <taxon>Bacillota</taxon>
        <taxon>Bacilli</taxon>
        <taxon>Bacillales</taxon>
        <taxon>Paenibacillaceae</taxon>
        <taxon>Paenibacillus</taxon>
    </lineage>
</organism>
<dbReference type="Gene3D" id="3.20.20.370">
    <property type="entry name" value="Glycoside hydrolase/deacetylase"/>
    <property type="match status" value="1"/>
</dbReference>
<accession>A0A5J5FZB5</accession>
<comment type="caution">
    <text evidence="6">The sequence shown here is derived from an EMBL/GenBank/DDBJ whole genome shotgun (WGS) entry which is preliminary data.</text>
</comment>
<dbReference type="GO" id="GO:0046872">
    <property type="term" value="F:metal ion binding"/>
    <property type="evidence" value="ECO:0007669"/>
    <property type="project" value="UniProtKB-KW"/>
</dbReference>
<dbReference type="EMBL" id="VYKK01000022">
    <property type="protein sequence ID" value="KAA8999700.1"/>
    <property type="molecule type" value="Genomic_DNA"/>
</dbReference>
<dbReference type="Pfam" id="PF01522">
    <property type="entry name" value="Polysacc_deac_1"/>
    <property type="match status" value="1"/>
</dbReference>
<evidence type="ECO:0000256" key="4">
    <source>
        <dbReference type="SAM" id="SignalP"/>
    </source>
</evidence>
<dbReference type="GO" id="GO:0016810">
    <property type="term" value="F:hydrolase activity, acting on carbon-nitrogen (but not peptide) bonds"/>
    <property type="evidence" value="ECO:0007669"/>
    <property type="project" value="InterPro"/>
</dbReference>
<evidence type="ECO:0000313" key="6">
    <source>
        <dbReference type="EMBL" id="KAA8999700.1"/>
    </source>
</evidence>
<dbReference type="Proteomes" id="UP000367750">
    <property type="component" value="Unassembled WGS sequence"/>
</dbReference>
<dbReference type="InterPro" id="IPR011330">
    <property type="entry name" value="Glyco_hydro/deAcase_b/a-brl"/>
</dbReference>
<evidence type="ECO:0000259" key="5">
    <source>
        <dbReference type="PROSITE" id="PS51677"/>
    </source>
</evidence>
<reference evidence="6 7" key="1">
    <citation type="submission" date="2019-09" db="EMBL/GenBank/DDBJ databases">
        <title>Bacillus ochoae sp. nov., Paenibacillus whitsoniae sp. nov., Paenibacillus spiritus sp. nov. Isolated from the Mars Exploration Rover during spacecraft assembly.</title>
        <authorList>
            <person name="Seuylemezian A."/>
            <person name="Vaishampayan P."/>
        </authorList>
    </citation>
    <scope>NUCLEOTIDE SEQUENCE [LARGE SCALE GENOMIC DNA]</scope>
    <source>
        <strain evidence="6 7">MER_111</strain>
    </source>
</reference>
<evidence type="ECO:0000256" key="3">
    <source>
        <dbReference type="SAM" id="MobiDB-lite"/>
    </source>
</evidence>
<feature type="domain" description="NodB homology" evidence="5">
    <location>
        <begin position="48"/>
        <end position="230"/>
    </location>
</feature>
<dbReference type="RefSeq" id="WP_150459132.1">
    <property type="nucleotide sequence ID" value="NZ_VYKK01000022.1"/>
</dbReference>
<sequence length="281" mass="31324">MNALRLLGCAALIALLPSASGFAEASPKGREYYEQRGEIVWEVPTEDPLVALTFDDGPDRSHTPEILALLKQYNAKATFFVVGDKVARYPDLVRAELAAGHEVGNHTYHHPSLKAVSAGDMLKEIDSTQEAVLKATGLKPVLFRPPGGWYNEAVVELIKRNRMQLVLWSWNQDTWDWARPGVNHIVTKVLRGVKGGNIVLMHDYVPGSSQTVQALRIILPELQRRHYRFVTVSELLQHRPVHGLRQRAEGSDSPPQIPDPVRESRGALGKDPVSERGLEQE</sequence>
<gene>
    <name evidence="6" type="ORF">F4V43_15325</name>
</gene>
<dbReference type="PANTHER" id="PTHR10587:SF133">
    <property type="entry name" value="CHITIN DEACETYLASE 1-RELATED"/>
    <property type="match status" value="1"/>
</dbReference>
<feature type="compositionally biased region" description="Basic and acidic residues" evidence="3">
    <location>
        <begin position="272"/>
        <end position="281"/>
    </location>
</feature>
<dbReference type="CDD" id="cd10917">
    <property type="entry name" value="CE4_NodB_like_6s_7s"/>
    <property type="match status" value="1"/>
</dbReference>